<dbReference type="Pfam" id="PF06985">
    <property type="entry name" value="HET"/>
    <property type="match status" value="1"/>
</dbReference>
<feature type="region of interest" description="Disordered" evidence="1">
    <location>
        <begin position="186"/>
        <end position="207"/>
    </location>
</feature>
<evidence type="ECO:0000256" key="1">
    <source>
        <dbReference type="SAM" id="MobiDB-lite"/>
    </source>
</evidence>
<evidence type="ECO:0000313" key="4">
    <source>
        <dbReference type="Proteomes" id="UP001274830"/>
    </source>
</evidence>
<comment type="caution">
    <text evidence="3">The sequence shown here is derived from an EMBL/GenBank/DDBJ whole genome shotgun (WGS) entry which is preliminary data.</text>
</comment>
<name>A0AAE1C4V2_9PEZI</name>
<gene>
    <name evidence="3" type="ORF">LTR78_002247</name>
</gene>
<sequence>MSNLTASELALFAEGTKDPDKRAGSIDHLGRMFSRYLQGSLSGVCMTCNNLRPTGHEESLGNRRGFWDASLDNAALAARDVAGKVPSLQLDEISLKDIMGPRLRNEKGEPLSTCRYCAFVCDVLDAVFPRFAGMGMLSYASLRLKKVGLTICEGRPLIIWCRGLEFDPSWAHARVDIEVYPKTTKASEQAHGDLPTAGPARPIPESSDSEESLAFMRQALEDCNKNHTACQTISQAEDEIFVPTRLIYIGQDEIRLCTESIGMPAWVAMSHCWGGSTIINLTNATRAAFEKAIAWEDLPATFQNAVTVARQLDFHYIWIDSLCIVQDDPADWEREAAMMGDVYGHAKLVLGAGSSPDPHTPFLRPRAEEWAAKDVEFHPKEGEPVTYMVRRRAVLAARLDQGLKEPPYTSDWATLRRPGPLYQRAWAFQEAYLAPRILHFTPGSLIYECKTHRMLEGSLPPYPSTAEDTLGELTLARKWQMCVKAYTYRRLTFPKDKLTAIGGIATRFQKLNGYQYIAGLWSENLLNDLLWHAMPGAENQGLAYATDDNSLPSFSWGSIDRGVVWTGYRGITHLAKLLGAHVNRKSENVFGDVSTGFILITGRLLRCRVRFDPGANEYLAYYHRPDGTKSAEQWFPSDGMLIATGSRDVASGTVSNQGIRRANIGETRTWRNFDTEASFLCVAKTAKLDFDHIGLVAHHRKEIVIGDWKTYERVGAISNLPEAWYNHAEEIGEKGIVLA</sequence>
<reference evidence="3" key="1">
    <citation type="submission" date="2023-07" db="EMBL/GenBank/DDBJ databases">
        <title>Black Yeasts Isolated from many extreme environments.</title>
        <authorList>
            <person name="Coleine C."/>
            <person name="Stajich J.E."/>
            <person name="Selbmann L."/>
        </authorList>
    </citation>
    <scope>NUCLEOTIDE SEQUENCE</scope>
    <source>
        <strain evidence="3">CCFEE 5485</strain>
    </source>
</reference>
<dbReference type="AlphaFoldDB" id="A0AAE1C4V2"/>
<dbReference type="PANTHER" id="PTHR33112:SF16">
    <property type="entry name" value="HETEROKARYON INCOMPATIBILITY DOMAIN-CONTAINING PROTEIN"/>
    <property type="match status" value="1"/>
</dbReference>
<feature type="domain" description="Heterokaryon incompatibility" evidence="2">
    <location>
        <begin position="266"/>
        <end position="430"/>
    </location>
</feature>
<dbReference type="Proteomes" id="UP001274830">
    <property type="component" value="Unassembled WGS sequence"/>
</dbReference>
<evidence type="ECO:0000313" key="3">
    <source>
        <dbReference type="EMBL" id="KAK3678151.1"/>
    </source>
</evidence>
<dbReference type="EMBL" id="JAUTXT010000005">
    <property type="protein sequence ID" value="KAK3678151.1"/>
    <property type="molecule type" value="Genomic_DNA"/>
</dbReference>
<evidence type="ECO:0000259" key="2">
    <source>
        <dbReference type="Pfam" id="PF06985"/>
    </source>
</evidence>
<organism evidence="3 4">
    <name type="scientific">Recurvomyces mirabilis</name>
    <dbReference type="NCBI Taxonomy" id="574656"/>
    <lineage>
        <taxon>Eukaryota</taxon>
        <taxon>Fungi</taxon>
        <taxon>Dikarya</taxon>
        <taxon>Ascomycota</taxon>
        <taxon>Pezizomycotina</taxon>
        <taxon>Dothideomycetes</taxon>
        <taxon>Dothideomycetidae</taxon>
        <taxon>Mycosphaerellales</taxon>
        <taxon>Teratosphaeriaceae</taxon>
        <taxon>Recurvomyces</taxon>
    </lineage>
</organism>
<protein>
    <recommendedName>
        <fullName evidence="2">Heterokaryon incompatibility domain-containing protein</fullName>
    </recommendedName>
</protein>
<dbReference type="InterPro" id="IPR010730">
    <property type="entry name" value="HET"/>
</dbReference>
<dbReference type="PANTHER" id="PTHR33112">
    <property type="entry name" value="DOMAIN PROTEIN, PUTATIVE-RELATED"/>
    <property type="match status" value="1"/>
</dbReference>
<accession>A0AAE1C4V2</accession>
<keyword evidence="4" id="KW-1185">Reference proteome</keyword>
<proteinExistence type="predicted"/>